<evidence type="ECO:0000313" key="1">
    <source>
        <dbReference type="EMBL" id="RKP50557.1"/>
    </source>
</evidence>
<dbReference type="SUPFAM" id="SSF51445">
    <property type="entry name" value="(Trans)glycosidases"/>
    <property type="match status" value="1"/>
</dbReference>
<dbReference type="Proteomes" id="UP000280434">
    <property type="component" value="Unassembled WGS sequence"/>
</dbReference>
<dbReference type="InterPro" id="IPR017853">
    <property type="entry name" value="GH"/>
</dbReference>
<reference evidence="1 2" key="1">
    <citation type="submission" date="2018-10" db="EMBL/GenBank/DDBJ databases">
        <title>Paraburkholderia sp. 7MK8-2, isolated from soil.</title>
        <authorList>
            <person name="Gao Z.-H."/>
            <person name="Qiu L.-H."/>
        </authorList>
    </citation>
    <scope>NUCLEOTIDE SEQUENCE [LARGE SCALE GENOMIC DNA]</scope>
    <source>
        <strain evidence="1 2">7MK8-2</strain>
    </source>
</reference>
<dbReference type="Gene3D" id="3.20.20.80">
    <property type="entry name" value="Glycosidases"/>
    <property type="match status" value="1"/>
</dbReference>
<sequence>MDTAFHRPMRLLLAFVYVVAVTAFSPGIGAQSASQSGVQRLTPLQLPPATARFDPVTDQWQVRGELFNPMSGFYTAVAQKTIGPNNPPCVGCAPDLDFAPLKSDSAPLSGVPANVYGRVSWHTLEPVEGRYDFSVMDHVIAPCTASSQKTACLPDGATFGFRVMAFNPQYKLDTNVTIGADGYPIYSDAPMYLLKDGAGRAHGWLLPVAPSDPEQGHYFVPDWNDRFVINRIRALLAMLGRRYDGDPRIGTIDIGIYGSWGEWHTAGLPDTSDYKWGDIPYSPRDAEYALNTQAYLANNGVPGAYEPGSEASKEAIIWAHVRAFPDKQLVMLTDDSKALCSAMRIDAGNCRSVCDATALARTRGGVPVFP</sequence>
<dbReference type="OrthoDB" id="9800974at2"/>
<evidence type="ECO:0000313" key="2">
    <source>
        <dbReference type="Proteomes" id="UP000280434"/>
    </source>
</evidence>
<name>A0A494XII3_9BURK</name>
<gene>
    <name evidence="1" type="ORF">D7S89_05495</name>
</gene>
<dbReference type="RefSeq" id="WP_121276435.1">
    <property type="nucleotide sequence ID" value="NZ_RBZV01000002.1"/>
</dbReference>
<accession>A0A494XII3</accession>
<dbReference type="AlphaFoldDB" id="A0A494XII3"/>
<dbReference type="EMBL" id="RBZV01000002">
    <property type="protein sequence ID" value="RKP50557.1"/>
    <property type="molecule type" value="Genomic_DNA"/>
</dbReference>
<organism evidence="1 2">
    <name type="scientific">Trinickia fusca</name>
    <dbReference type="NCBI Taxonomy" id="2419777"/>
    <lineage>
        <taxon>Bacteria</taxon>
        <taxon>Pseudomonadati</taxon>
        <taxon>Pseudomonadota</taxon>
        <taxon>Betaproteobacteria</taxon>
        <taxon>Burkholderiales</taxon>
        <taxon>Burkholderiaceae</taxon>
        <taxon>Trinickia</taxon>
    </lineage>
</organism>
<proteinExistence type="predicted"/>
<keyword evidence="2" id="KW-1185">Reference proteome</keyword>
<protein>
    <submittedName>
        <fullName evidence="1">Uncharacterized protein</fullName>
    </submittedName>
</protein>
<comment type="caution">
    <text evidence="1">The sequence shown here is derived from an EMBL/GenBank/DDBJ whole genome shotgun (WGS) entry which is preliminary data.</text>
</comment>